<proteinExistence type="predicted"/>
<feature type="coiled-coil region" evidence="2">
    <location>
        <begin position="45"/>
        <end position="128"/>
    </location>
</feature>
<dbReference type="InterPro" id="IPR050570">
    <property type="entry name" value="Cell_wall_metabolism_enzyme"/>
</dbReference>
<dbReference type="EMBL" id="CDRZ01000024">
    <property type="protein sequence ID" value="CEO87725.1"/>
    <property type="molecule type" value="Genomic_DNA"/>
</dbReference>
<feature type="domain" description="M23ase beta-sheet core" evidence="3">
    <location>
        <begin position="173"/>
        <end position="267"/>
    </location>
</feature>
<keyword evidence="2" id="KW-0175">Coiled coil</keyword>
<dbReference type="AlphaFoldDB" id="A0A0B7MCG3"/>
<dbReference type="InterPro" id="IPR057309">
    <property type="entry name" value="PcsB_CC"/>
</dbReference>
<dbReference type="GO" id="GO:0004222">
    <property type="term" value="F:metalloendopeptidase activity"/>
    <property type="evidence" value="ECO:0007669"/>
    <property type="project" value="TreeGrafter"/>
</dbReference>
<dbReference type="InterPro" id="IPR011055">
    <property type="entry name" value="Dup_hybrid_motif"/>
</dbReference>
<dbReference type="Gene3D" id="6.10.250.3150">
    <property type="match status" value="1"/>
</dbReference>
<feature type="domain" description="Peptidoglycan hydrolase PcsB coiled-coil" evidence="4">
    <location>
        <begin position="2"/>
        <end position="55"/>
    </location>
</feature>
<keyword evidence="1" id="KW-0732">Signal</keyword>
<dbReference type="Pfam" id="PF01551">
    <property type="entry name" value="Peptidase_M23"/>
    <property type="match status" value="1"/>
</dbReference>
<accession>A0A0B7MCG3</accession>
<organism evidence="5 6">
    <name type="scientific">Syntrophaceticus schinkii</name>
    <dbReference type="NCBI Taxonomy" id="499207"/>
    <lineage>
        <taxon>Bacteria</taxon>
        <taxon>Bacillati</taxon>
        <taxon>Bacillota</taxon>
        <taxon>Clostridia</taxon>
        <taxon>Thermoanaerobacterales</taxon>
        <taxon>Thermoanaerobacterales Family III. Incertae Sedis</taxon>
        <taxon>Syntrophaceticus</taxon>
    </lineage>
</organism>
<dbReference type="Proteomes" id="UP000046155">
    <property type="component" value="Unassembled WGS sequence"/>
</dbReference>
<evidence type="ECO:0000256" key="2">
    <source>
        <dbReference type="SAM" id="Coils"/>
    </source>
</evidence>
<name>A0A0B7MCG3_9FIRM</name>
<evidence type="ECO:0000313" key="5">
    <source>
        <dbReference type="EMBL" id="CEO87725.1"/>
    </source>
</evidence>
<dbReference type="InterPro" id="IPR016047">
    <property type="entry name" value="M23ase_b-sheet_dom"/>
</dbReference>
<dbReference type="OrthoDB" id="9809488at2"/>
<dbReference type="RefSeq" id="WP_084710859.1">
    <property type="nucleotide sequence ID" value="NZ_CDRZ01000024.1"/>
</dbReference>
<dbReference type="CDD" id="cd12797">
    <property type="entry name" value="M23_peptidase"/>
    <property type="match status" value="1"/>
</dbReference>
<dbReference type="SUPFAM" id="SSF51261">
    <property type="entry name" value="Duplicated hybrid motif"/>
    <property type="match status" value="1"/>
</dbReference>
<evidence type="ECO:0000259" key="4">
    <source>
        <dbReference type="Pfam" id="PF24568"/>
    </source>
</evidence>
<evidence type="ECO:0000313" key="6">
    <source>
        <dbReference type="Proteomes" id="UP000046155"/>
    </source>
</evidence>
<gene>
    <name evidence="5" type="ORF">SSCH_120035</name>
</gene>
<evidence type="ECO:0000259" key="3">
    <source>
        <dbReference type="Pfam" id="PF01551"/>
    </source>
</evidence>
<sequence length="271" mass="29375">MRLRDIYMKGNLSYLEVLLDSTSMSDFLTRFDYLKRIANQDSKLVKELAAERDGVARQKRELVAKKEEAVVLKRTTAAKQTYLASRKQDRKDTIKNLQSDQAACQLAIQELEATSRQITQIIQQYQSSKPSNPSNPAPPKGTGRFIWPANGSISGKGGEYGMRKHPITGVYKLHDGIDIGAAAGTPVWAADGGTVIHAGWLGAYGTTVIIDHGGGITTLYAHLSSYSVSRGSSVSQGQVIGRVGSTGMSTGPHLHFGVYINGNPTNPMGYF</sequence>
<dbReference type="Gene3D" id="2.70.70.10">
    <property type="entry name" value="Glucose Permease (Domain IIA)"/>
    <property type="match status" value="1"/>
</dbReference>
<evidence type="ECO:0000256" key="1">
    <source>
        <dbReference type="ARBA" id="ARBA00022729"/>
    </source>
</evidence>
<protein>
    <submittedName>
        <fullName evidence="5">Peptidase M23</fullName>
    </submittedName>
</protein>
<dbReference type="PANTHER" id="PTHR21666:SF289">
    <property type="entry name" value="L-ALA--D-GLU ENDOPEPTIDASE"/>
    <property type="match status" value="1"/>
</dbReference>
<dbReference type="PANTHER" id="PTHR21666">
    <property type="entry name" value="PEPTIDASE-RELATED"/>
    <property type="match status" value="1"/>
</dbReference>
<keyword evidence="6" id="KW-1185">Reference proteome</keyword>
<reference evidence="6" key="1">
    <citation type="submission" date="2015-01" db="EMBL/GenBank/DDBJ databases">
        <authorList>
            <person name="Manzoor Shahid"/>
            <person name="Zubair Saima"/>
        </authorList>
    </citation>
    <scope>NUCLEOTIDE SEQUENCE [LARGE SCALE GENOMIC DNA]</scope>
    <source>
        <strain evidence="6">Sp3</strain>
    </source>
</reference>
<dbReference type="Pfam" id="PF24568">
    <property type="entry name" value="CC_PcsB"/>
    <property type="match status" value="1"/>
</dbReference>